<dbReference type="Proteomes" id="UP000295157">
    <property type="component" value="Unassembled WGS sequence"/>
</dbReference>
<organism evidence="2 3">
    <name type="scientific">Nonomuraea longispora</name>
    <dbReference type="NCBI Taxonomy" id="1848320"/>
    <lineage>
        <taxon>Bacteria</taxon>
        <taxon>Bacillati</taxon>
        <taxon>Actinomycetota</taxon>
        <taxon>Actinomycetes</taxon>
        <taxon>Streptosporangiales</taxon>
        <taxon>Streptosporangiaceae</taxon>
        <taxon>Nonomuraea</taxon>
    </lineage>
</organism>
<dbReference type="EMBL" id="SMJZ01000005">
    <property type="protein sequence ID" value="TDC10852.1"/>
    <property type="molecule type" value="Genomic_DNA"/>
</dbReference>
<evidence type="ECO:0000256" key="1">
    <source>
        <dbReference type="SAM" id="MobiDB-lite"/>
    </source>
</evidence>
<keyword evidence="3" id="KW-1185">Reference proteome</keyword>
<accession>A0A4R4NU63</accession>
<dbReference type="AlphaFoldDB" id="A0A4R4NU63"/>
<reference evidence="2 3" key="1">
    <citation type="submission" date="2019-02" db="EMBL/GenBank/DDBJ databases">
        <title>Draft genome sequences of novel Actinobacteria.</title>
        <authorList>
            <person name="Sahin N."/>
            <person name="Ay H."/>
            <person name="Saygin H."/>
        </authorList>
    </citation>
    <scope>NUCLEOTIDE SEQUENCE [LARGE SCALE GENOMIC DNA]</scope>
    <source>
        <strain evidence="2 3">KC201</strain>
    </source>
</reference>
<feature type="region of interest" description="Disordered" evidence="1">
    <location>
        <begin position="125"/>
        <end position="161"/>
    </location>
</feature>
<comment type="caution">
    <text evidence="2">The sequence shown here is derived from an EMBL/GenBank/DDBJ whole genome shotgun (WGS) entry which is preliminary data.</text>
</comment>
<evidence type="ECO:0000313" key="3">
    <source>
        <dbReference type="Proteomes" id="UP000295157"/>
    </source>
</evidence>
<dbReference type="OrthoDB" id="483at2"/>
<gene>
    <name evidence="2" type="ORF">E1267_02505</name>
</gene>
<name>A0A4R4NU63_9ACTN</name>
<sequence>MAGAEQTGPVAPVLGGHAAEDLFADPVLQVGDPVDRRASADALLFAARRLATERIAMLFAVRGDAAVRGVPRTMTVEGLSESAAARLLESRCGAAAARVVRELVMLTRANPLALSEVAAPLVEQADPRPALPEPAYGRVPPVQARDRRRHAVRHAEREHLE</sequence>
<proteinExistence type="predicted"/>
<evidence type="ECO:0000313" key="2">
    <source>
        <dbReference type="EMBL" id="TDC10852.1"/>
    </source>
</evidence>
<protein>
    <submittedName>
        <fullName evidence="2">Uncharacterized protein</fullName>
    </submittedName>
</protein>